<feature type="binding site" evidence="12">
    <location>
        <position position="370"/>
    </location>
    <ligand>
        <name>ATP</name>
        <dbReference type="ChEBI" id="CHEBI:30616"/>
    </ligand>
</feature>
<dbReference type="EC" id="2.3.1.193" evidence="12"/>
<feature type="binding site" evidence="12">
    <location>
        <begin position="516"/>
        <end position="518"/>
    </location>
    <ligand>
        <name>acetyl-CoA</name>
        <dbReference type="ChEBI" id="CHEBI:57288"/>
    </ligand>
</feature>
<evidence type="ECO:0000256" key="12">
    <source>
        <dbReference type="HAMAP-Rule" id="MF_01886"/>
    </source>
</evidence>
<dbReference type="GO" id="GO:0005524">
    <property type="term" value="F:ATP binding"/>
    <property type="evidence" value="ECO:0007669"/>
    <property type="project" value="UniProtKB-UniRule"/>
</dbReference>
<dbReference type="PANTHER" id="PTHR10925">
    <property type="entry name" value="N-ACETYLTRANSFERASE 10"/>
    <property type="match status" value="1"/>
</dbReference>
<keyword evidence="4 12" id="KW-0819">tRNA processing</keyword>
<dbReference type="InterPro" id="IPR000182">
    <property type="entry name" value="GNAT_dom"/>
</dbReference>
<dbReference type="GO" id="GO:0051392">
    <property type="term" value="F:tRNA cytidine N4-acetyltransferase activity"/>
    <property type="evidence" value="ECO:0007669"/>
    <property type="project" value="UniProtKB-UniRule"/>
</dbReference>
<keyword evidence="6 12" id="KW-0067">ATP-binding</keyword>
<keyword evidence="5 12" id="KW-0547">Nucleotide-binding</keyword>
<feature type="region of interest" description="Disordered" evidence="13">
    <location>
        <begin position="166"/>
        <end position="185"/>
    </location>
</feature>
<evidence type="ECO:0000256" key="13">
    <source>
        <dbReference type="SAM" id="MobiDB-lite"/>
    </source>
</evidence>
<keyword evidence="20" id="KW-1185">Reference proteome</keyword>
<evidence type="ECO:0000259" key="16">
    <source>
        <dbReference type="Pfam" id="PF13718"/>
    </source>
</evidence>
<dbReference type="InterPro" id="IPR027417">
    <property type="entry name" value="P-loop_NTPase"/>
</dbReference>
<comment type="function">
    <text evidence="12">Catalyzes the formation of N(4)-acetylcytidine (ac(4)C) at the wobble position of tRNA(Met), by using acetyl-CoA as an acetyl donor and ATP (or GTP).</text>
</comment>
<dbReference type="InterPro" id="IPR016181">
    <property type="entry name" value="Acyl_CoA_acyltransferase"/>
</dbReference>
<keyword evidence="3 12" id="KW-0808">Transferase</keyword>
<dbReference type="GO" id="GO:1904812">
    <property type="term" value="P:rRNA acetylation involved in maturation of SSU-rRNA"/>
    <property type="evidence" value="ECO:0007669"/>
    <property type="project" value="TreeGrafter"/>
</dbReference>
<comment type="catalytic activity">
    <reaction evidence="9">
        <text>a cytidine in tRNA + acetyl-CoA + ATP + H2O = an N(4)-acetylcytidine in tRNA + ADP + phosphate + CoA + H(+)</text>
        <dbReference type="Rhea" id="RHEA:53876"/>
        <dbReference type="Rhea" id="RHEA-COMP:13670"/>
        <dbReference type="Rhea" id="RHEA-COMP:13671"/>
        <dbReference type="ChEBI" id="CHEBI:15377"/>
        <dbReference type="ChEBI" id="CHEBI:15378"/>
        <dbReference type="ChEBI" id="CHEBI:30616"/>
        <dbReference type="ChEBI" id="CHEBI:43474"/>
        <dbReference type="ChEBI" id="CHEBI:57287"/>
        <dbReference type="ChEBI" id="CHEBI:57288"/>
        <dbReference type="ChEBI" id="CHEBI:74900"/>
        <dbReference type="ChEBI" id="CHEBI:82748"/>
        <dbReference type="ChEBI" id="CHEBI:456216"/>
    </reaction>
</comment>
<keyword evidence="1 12" id="KW-0963">Cytoplasm</keyword>
<evidence type="ECO:0000256" key="11">
    <source>
        <dbReference type="ARBA" id="ARBA00049914"/>
    </source>
</evidence>
<comment type="catalytic activity">
    <reaction evidence="11">
        <text>a cytidine in mRNA + acetyl-CoA + ATP + H2O = an N(4)-acetylcytidine in mRNA + ADP + phosphate + CoA + H(+)</text>
        <dbReference type="Rhea" id="RHEA:58480"/>
        <dbReference type="Rhea" id="RHEA-COMP:15145"/>
        <dbReference type="Rhea" id="RHEA-COMP:15146"/>
        <dbReference type="ChEBI" id="CHEBI:15377"/>
        <dbReference type="ChEBI" id="CHEBI:15378"/>
        <dbReference type="ChEBI" id="CHEBI:30616"/>
        <dbReference type="ChEBI" id="CHEBI:43474"/>
        <dbReference type="ChEBI" id="CHEBI:57287"/>
        <dbReference type="ChEBI" id="CHEBI:57288"/>
        <dbReference type="ChEBI" id="CHEBI:74900"/>
        <dbReference type="ChEBI" id="CHEBI:82748"/>
        <dbReference type="ChEBI" id="CHEBI:456216"/>
    </reaction>
</comment>
<dbReference type="InterPro" id="IPR024914">
    <property type="entry name" value="tRNA_acetyltr_TmcA"/>
</dbReference>
<dbReference type="Pfam" id="PF13718">
    <property type="entry name" value="GNAT_acetyltr_2"/>
    <property type="match status" value="2"/>
</dbReference>
<evidence type="ECO:0000256" key="8">
    <source>
        <dbReference type="ARBA" id="ARBA00023315"/>
    </source>
</evidence>
<comment type="catalytic activity">
    <reaction evidence="10">
        <text>a cytidine in RNA + acetyl-CoA + ATP + H2O = an N(4)-acetylcytidine in RNA + ADP + phosphate + CoA + H(+)</text>
        <dbReference type="Rhea" id="RHEA:82211"/>
        <dbReference type="Rhea" id="RHEA-COMP:15704"/>
        <dbReference type="Rhea" id="RHEA-COMP:19834"/>
        <dbReference type="ChEBI" id="CHEBI:15377"/>
        <dbReference type="ChEBI" id="CHEBI:15378"/>
        <dbReference type="ChEBI" id="CHEBI:30616"/>
        <dbReference type="ChEBI" id="CHEBI:43474"/>
        <dbReference type="ChEBI" id="CHEBI:57287"/>
        <dbReference type="ChEBI" id="CHEBI:57288"/>
        <dbReference type="ChEBI" id="CHEBI:74900"/>
        <dbReference type="ChEBI" id="CHEBI:82748"/>
        <dbReference type="ChEBI" id="CHEBI:456216"/>
    </reaction>
</comment>
<dbReference type="Proteomes" id="UP000326207">
    <property type="component" value="Unassembled WGS sequence"/>
</dbReference>
<protein>
    <recommendedName>
        <fullName evidence="12">tRNA(Met) cytidine acetyltransferase TmcA</fullName>
        <ecNumber evidence="12">2.3.1.193</ecNumber>
    </recommendedName>
</protein>
<evidence type="ECO:0000313" key="17">
    <source>
        <dbReference type="EMBL" id="KAB7514046.1"/>
    </source>
</evidence>
<organism evidence="17 20">
    <name type="scientific">Halosegnis rubeus</name>
    <dbReference type="NCBI Taxonomy" id="2212850"/>
    <lineage>
        <taxon>Archaea</taxon>
        <taxon>Methanobacteriati</taxon>
        <taxon>Methanobacteriota</taxon>
        <taxon>Stenosarchaea group</taxon>
        <taxon>Halobacteria</taxon>
        <taxon>Halobacteriales</taxon>
        <taxon>Natronomonadaceae</taxon>
        <taxon>Halosegnis</taxon>
    </lineage>
</organism>
<dbReference type="SUPFAM" id="SSF55729">
    <property type="entry name" value="Acyl-CoA N-acyltransferases (Nat)"/>
    <property type="match status" value="1"/>
</dbReference>
<dbReference type="Gene3D" id="3.40.50.300">
    <property type="entry name" value="P-loop containing nucleotide triphosphate hydrolases"/>
    <property type="match status" value="1"/>
</dbReference>
<dbReference type="GO" id="GO:0005737">
    <property type="term" value="C:cytoplasm"/>
    <property type="evidence" value="ECO:0007669"/>
    <property type="project" value="UniProtKB-SubCell"/>
</dbReference>
<sequence>MDATVRALREEARRTNERRALLVHGSRVNCYAAARRTLDSADIAGTDTTCLSDGDICPAEHLRIDHSDDLLGRTREAVVADCHDSCRPNALGRAVGAVDGGGLLLVLAPPLDEWPTTHDQFTERLAVPPFERTEVTGRFRERLAATMRVHRGIAVYDADAETWEADGRTHPAPRRPAPAPTVPDDYDFPTAVYEACLTTDQRDAVHALETLRGPDGAVVVEADRGRGKSAAAGLAAAALVAEGRDVLVTAPGYRNAAEVFDRAEVTLDALGEPFDRPAEHPIVATDGRIRYAPPPEAVDDETADVVLVDEAAAVPVRLLKSLVETGAPIAFTTTVHGYEGAGRGFDVRFRDWLRDADRTVLEPTLADPIRYAPCDPIEVWAFRALCFGARPPAEPLVADAAPDTTEYVQTHPDTLLDDEHLLRETFGLLVAAHYRTEPDDLARLLDGPNLTVRALRHDGHVVAVALLGWEGGLSPARCERMYEGERVAGNMLPDLLTSQLRDPEAGLPRGLRVVRIAVHEHARDRGLGTELLDSIREEFSTAETSAPHAGDTDAQRPLAVRHEQAGGAFDYLGVGFGATPPLLRFWRAAGYRTVHLSTTRNDRSGEHSTLLVHPLTDDGEDLLARNDRWFRRRIGSVLADGLADCEPAIVAGTLRAVDGEFGLDLTEREWRTVASAAYGPGHYDFAPRPFQALALRGLADGVATGEDATLLVAKALQCRSWEQVAADLEYVSTRQCALAFGEAVETLLDVYGTETVVRERARYQA</sequence>
<dbReference type="InterPro" id="IPR032672">
    <property type="entry name" value="TmcA/NAT10/Kre33"/>
</dbReference>
<dbReference type="GO" id="GO:0002101">
    <property type="term" value="P:tRNA wobble cytosine modification"/>
    <property type="evidence" value="ECO:0007669"/>
    <property type="project" value="UniProtKB-UniRule"/>
</dbReference>
<evidence type="ECO:0000256" key="3">
    <source>
        <dbReference type="ARBA" id="ARBA00022679"/>
    </source>
</evidence>
<dbReference type="GO" id="GO:1990883">
    <property type="term" value="F:18S rRNA cytidine N-acetyltransferase activity"/>
    <property type="evidence" value="ECO:0007669"/>
    <property type="project" value="TreeGrafter"/>
</dbReference>
<dbReference type="Gene3D" id="3.40.630.30">
    <property type="match status" value="1"/>
</dbReference>
<comment type="caution">
    <text evidence="12">Lacks conserved residue(s) required for the propagation of feature annotation.</text>
</comment>
<keyword evidence="7 12" id="KW-0694">RNA-binding</keyword>
<feature type="domain" description="TmcA/NAT10 N-terminal" evidence="15">
    <location>
        <begin position="4"/>
        <end position="158"/>
    </location>
</feature>
<dbReference type="GO" id="GO:0051391">
    <property type="term" value="P:tRNA acetylation"/>
    <property type="evidence" value="ECO:0007669"/>
    <property type="project" value="UniProtKB-UniRule"/>
</dbReference>
<accession>A0A5N5UJU2</accession>
<dbReference type="HAMAP" id="MF_01886">
    <property type="entry name" value="tRNA_acetyltr_TmcA"/>
    <property type="match status" value="1"/>
</dbReference>
<dbReference type="InterPro" id="IPR007807">
    <property type="entry name" value="TcmA/NAT10_helicase"/>
</dbReference>
<evidence type="ECO:0000313" key="18">
    <source>
        <dbReference type="EMBL" id="KAB7519029.1"/>
    </source>
</evidence>
<dbReference type="EMBL" id="QMDY01000003">
    <property type="protein sequence ID" value="KAB7519029.1"/>
    <property type="molecule type" value="Genomic_DNA"/>
</dbReference>
<dbReference type="SUPFAM" id="SSF52540">
    <property type="entry name" value="P-loop containing nucleoside triphosphate hydrolases"/>
    <property type="match status" value="1"/>
</dbReference>
<evidence type="ECO:0000256" key="2">
    <source>
        <dbReference type="ARBA" id="ARBA00022555"/>
    </source>
</evidence>
<evidence type="ECO:0000256" key="9">
    <source>
        <dbReference type="ARBA" id="ARBA00049883"/>
    </source>
</evidence>
<comment type="caution">
    <text evidence="17">The sequence shown here is derived from an EMBL/GenBank/DDBJ whole genome shotgun (WGS) entry which is preliminary data.</text>
</comment>
<dbReference type="Pfam" id="PF08351">
    <property type="entry name" value="TmcA_N"/>
    <property type="match status" value="1"/>
</dbReference>
<dbReference type="Proteomes" id="UP000326865">
    <property type="component" value="Unassembled WGS sequence"/>
</dbReference>
<evidence type="ECO:0000256" key="1">
    <source>
        <dbReference type="ARBA" id="ARBA00022490"/>
    </source>
</evidence>
<accession>A0A5N5U5Y4</accession>
<gene>
    <name evidence="12" type="primary">tmcA</name>
    <name evidence="17" type="ORF">DM867_08670</name>
    <name evidence="18" type="ORF">DP108_06935</name>
</gene>
<dbReference type="GO" id="GO:0000049">
    <property type="term" value="F:tRNA binding"/>
    <property type="evidence" value="ECO:0007669"/>
    <property type="project" value="UniProtKB-UniRule"/>
</dbReference>
<evidence type="ECO:0000256" key="10">
    <source>
        <dbReference type="ARBA" id="ARBA00049889"/>
    </source>
</evidence>
<evidence type="ECO:0000256" key="4">
    <source>
        <dbReference type="ARBA" id="ARBA00022694"/>
    </source>
</evidence>
<dbReference type="AlphaFoldDB" id="A0A5N5U5Y4"/>
<proteinExistence type="inferred from homology"/>
<dbReference type="Gene3D" id="3.40.50.11040">
    <property type="match status" value="1"/>
</dbReference>
<evidence type="ECO:0000256" key="7">
    <source>
        <dbReference type="ARBA" id="ARBA00022884"/>
    </source>
</evidence>
<reference evidence="19 20" key="1">
    <citation type="submission" date="2019-10" db="EMBL/GenBank/DDBJ databases">
        <title>Unraveling microbial dark matter from salterns through culturing: the case of the genus Halosegnis.</title>
        <authorList>
            <person name="Duran-Viseras A."/>
            <person name="Andrei A.-S."/>
            <person name="Vera-Gargallo B."/>
            <person name="Ghai R."/>
            <person name="Sanchez-Porro C."/>
            <person name="Ventosa A."/>
        </authorList>
    </citation>
    <scope>NUCLEOTIDE SEQUENCE [LARGE SCALE GENOMIC DNA]</scope>
    <source>
        <strain evidence="17 20">F18-79</strain>
        <strain evidence="18 19">F19-13</strain>
    </source>
</reference>
<dbReference type="Pfam" id="PF05127">
    <property type="entry name" value="NAT10_TcmA_helicase"/>
    <property type="match status" value="1"/>
</dbReference>
<keyword evidence="2 12" id="KW-0820">tRNA-binding</keyword>
<name>A0A5N5U5Y4_9EURY</name>
<comment type="catalytic activity">
    <reaction evidence="12">
        <text>cytidine(34) in elongator tRNA(Met) + acetyl-CoA + ATP + H2O = N(4)-acetylcytidine(34) in elongator tRNA(Met) + ADP + phosphate + CoA + H(+)</text>
        <dbReference type="Rhea" id="RHEA:43788"/>
        <dbReference type="Rhea" id="RHEA-COMP:10693"/>
        <dbReference type="Rhea" id="RHEA-COMP:10694"/>
        <dbReference type="ChEBI" id="CHEBI:15377"/>
        <dbReference type="ChEBI" id="CHEBI:15378"/>
        <dbReference type="ChEBI" id="CHEBI:30616"/>
        <dbReference type="ChEBI" id="CHEBI:43474"/>
        <dbReference type="ChEBI" id="CHEBI:57287"/>
        <dbReference type="ChEBI" id="CHEBI:57288"/>
        <dbReference type="ChEBI" id="CHEBI:74900"/>
        <dbReference type="ChEBI" id="CHEBI:82748"/>
        <dbReference type="ChEBI" id="CHEBI:456216"/>
        <dbReference type="EC" id="2.3.1.193"/>
    </reaction>
</comment>
<evidence type="ECO:0000313" key="19">
    <source>
        <dbReference type="Proteomes" id="UP000326207"/>
    </source>
</evidence>
<dbReference type="NCBIfam" id="NF041296">
    <property type="entry name" value="RNAactase_tcmA_Halo"/>
    <property type="match status" value="1"/>
</dbReference>
<evidence type="ECO:0000259" key="14">
    <source>
        <dbReference type="Pfam" id="PF05127"/>
    </source>
</evidence>
<dbReference type="InterPro" id="IPR053477">
    <property type="entry name" value="tRNA_Cytidine_AcTrnsfr"/>
</dbReference>
<dbReference type="PANTHER" id="PTHR10925:SF5">
    <property type="entry name" value="RNA CYTIDINE ACETYLTRANSFERASE"/>
    <property type="match status" value="1"/>
</dbReference>
<feature type="domain" description="TcmA/NAT10 helicase" evidence="14">
    <location>
        <begin position="219"/>
        <end position="387"/>
    </location>
</feature>
<evidence type="ECO:0000313" key="20">
    <source>
        <dbReference type="Proteomes" id="UP000326865"/>
    </source>
</evidence>
<evidence type="ECO:0000256" key="6">
    <source>
        <dbReference type="ARBA" id="ARBA00022840"/>
    </source>
</evidence>
<feature type="binding site" evidence="12">
    <location>
        <position position="201"/>
    </location>
    <ligand>
        <name>ATP</name>
        <dbReference type="ChEBI" id="CHEBI:30616"/>
    </ligand>
</feature>
<comment type="subcellular location">
    <subcellularLocation>
        <location evidence="12">Cytoplasm</location>
    </subcellularLocation>
</comment>
<feature type="domain" description="N-acetyltransferase" evidence="16">
    <location>
        <begin position="426"/>
        <end position="551"/>
    </location>
</feature>
<keyword evidence="8 12" id="KW-0012">Acyltransferase</keyword>
<comment type="similarity">
    <text evidence="12">Belongs to the TmcA family.</text>
</comment>
<evidence type="ECO:0000259" key="15">
    <source>
        <dbReference type="Pfam" id="PF08351"/>
    </source>
</evidence>
<evidence type="ECO:0000256" key="5">
    <source>
        <dbReference type="ARBA" id="ARBA00022741"/>
    </source>
</evidence>
<dbReference type="InterPro" id="IPR013562">
    <property type="entry name" value="TmcA/NAT10_N"/>
</dbReference>
<dbReference type="EMBL" id="QKKZ01000003">
    <property type="protein sequence ID" value="KAB7514046.1"/>
    <property type="molecule type" value="Genomic_DNA"/>
</dbReference>
<feature type="domain" description="N-acetyltransferase" evidence="16">
    <location>
        <begin position="562"/>
        <end position="615"/>
    </location>
</feature>